<proteinExistence type="predicted"/>
<name>A0A3P8DYP8_9TREM</name>
<organism evidence="1 2">
    <name type="scientific">Schistosoma mattheei</name>
    <dbReference type="NCBI Taxonomy" id="31246"/>
    <lineage>
        <taxon>Eukaryota</taxon>
        <taxon>Metazoa</taxon>
        <taxon>Spiralia</taxon>
        <taxon>Lophotrochozoa</taxon>
        <taxon>Platyhelminthes</taxon>
        <taxon>Trematoda</taxon>
        <taxon>Digenea</taxon>
        <taxon>Strigeidida</taxon>
        <taxon>Schistosomatoidea</taxon>
        <taxon>Schistosomatidae</taxon>
        <taxon>Schistosoma</taxon>
    </lineage>
</organism>
<gene>
    <name evidence="1" type="ORF">SMTD_LOCUS11053</name>
</gene>
<reference evidence="1 2" key="1">
    <citation type="submission" date="2018-11" db="EMBL/GenBank/DDBJ databases">
        <authorList>
            <consortium name="Pathogen Informatics"/>
        </authorList>
    </citation>
    <scope>NUCLEOTIDE SEQUENCE [LARGE SCALE GENOMIC DNA]</scope>
    <source>
        <strain>Denwood</strain>
        <strain evidence="2">Zambia</strain>
    </source>
</reference>
<dbReference type="AlphaFoldDB" id="A0A3P8DYP8"/>
<keyword evidence="2" id="KW-1185">Reference proteome</keyword>
<protein>
    <submittedName>
        <fullName evidence="1">Uncharacterized protein</fullName>
    </submittedName>
</protein>
<sequence length="65" mass="8342">MQFHINYYHQHYYYQFDHDWFVHLIPYVYHWIEQCNHCHSTIFHVEEYNLEFLILHQSNCLIVQI</sequence>
<dbReference type="Proteomes" id="UP000269396">
    <property type="component" value="Unassembled WGS sequence"/>
</dbReference>
<evidence type="ECO:0000313" key="1">
    <source>
        <dbReference type="EMBL" id="VDP56917.1"/>
    </source>
</evidence>
<dbReference type="EMBL" id="UZAL01031116">
    <property type="protein sequence ID" value="VDP56917.1"/>
    <property type="molecule type" value="Genomic_DNA"/>
</dbReference>
<evidence type="ECO:0000313" key="2">
    <source>
        <dbReference type="Proteomes" id="UP000269396"/>
    </source>
</evidence>
<accession>A0A3P8DYP8</accession>